<reference evidence="2" key="1">
    <citation type="submission" date="2017-06" db="EMBL/GenBank/DDBJ databases">
        <title>Complete Genome Sequence of Mycobacterium shigaense.</title>
        <authorList>
            <person name="Fukano H."/>
            <person name="Yoshida M."/>
            <person name="Kazumi Y."/>
            <person name="Ogura Y."/>
            <person name="Mitarai S."/>
            <person name="Hayashi T."/>
            <person name="Hoshino Y."/>
        </authorList>
    </citation>
    <scope>NUCLEOTIDE SEQUENCE [LARGE SCALE GENOMIC DNA]</scope>
    <source>
        <strain evidence="2">UN-152</strain>
    </source>
</reference>
<accession>A0A1Z4EG07</accession>
<keyword evidence="2" id="KW-1185">Reference proteome</keyword>
<evidence type="ECO:0000313" key="2">
    <source>
        <dbReference type="Proteomes" id="UP000217736"/>
    </source>
</evidence>
<organism evidence="1 2">
    <name type="scientific">Mycobacterium shigaense</name>
    <dbReference type="NCBI Taxonomy" id="722731"/>
    <lineage>
        <taxon>Bacteria</taxon>
        <taxon>Bacillati</taxon>
        <taxon>Actinomycetota</taxon>
        <taxon>Actinomycetes</taxon>
        <taxon>Mycobacteriales</taxon>
        <taxon>Mycobacteriaceae</taxon>
        <taxon>Mycobacterium</taxon>
        <taxon>Mycobacterium simiae complex</taxon>
    </lineage>
</organism>
<dbReference type="InterPro" id="IPR016181">
    <property type="entry name" value="Acyl_CoA_acyltransferase"/>
</dbReference>
<dbReference type="Gene3D" id="3.40.630.30">
    <property type="match status" value="1"/>
</dbReference>
<name>A0A1Z4EG07_9MYCO</name>
<dbReference type="SUPFAM" id="SSF55729">
    <property type="entry name" value="Acyl-CoA N-acyltransferases (Nat)"/>
    <property type="match status" value="1"/>
</dbReference>
<dbReference type="Pfam" id="PF00583">
    <property type="entry name" value="Acetyltransf_1"/>
    <property type="match status" value="1"/>
</dbReference>
<sequence length="174" mass="19859">MKSSGVKIRRAQPKEFAKVADMHFPVWKQSWAGIIEDYLLDVMATPKWWAEVKYPEAVNRPGWGLWIAEARNKILGMMICGPDGTIADTLRLEALYTAEEAQKLGIGARLLSKAVRTNPSNDVILWCAEKNHKAREFYENRGFQLDGRSYIWTPLSGIKVPHIGYRRDRSTPLD</sequence>
<keyword evidence="1" id="KW-0808">Transferase</keyword>
<dbReference type="CDD" id="cd04301">
    <property type="entry name" value="NAT_SF"/>
    <property type="match status" value="1"/>
</dbReference>
<dbReference type="EMBL" id="AP018164">
    <property type="protein sequence ID" value="BAX91904.1"/>
    <property type="molecule type" value="Genomic_DNA"/>
</dbReference>
<dbReference type="PROSITE" id="PS51186">
    <property type="entry name" value="GNAT"/>
    <property type="match status" value="1"/>
</dbReference>
<proteinExistence type="predicted"/>
<dbReference type="KEGG" id="mshg:MSG_01751"/>
<protein>
    <submittedName>
        <fullName evidence="1">N-acetyltransferase</fullName>
    </submittedName>
</protein>
<gene>
    <name evidence="1" type="ORF">MSG_01751</name>
</gene>
<dbReference type="RefSeq" id="WP_232011196.1">
    <property type="nucleotide sequence ID" value="NZ_AP018164.1"/>
</dbReference>
<dbReference type="GO" id="GO:0016747">
    <property type="term" value="F:acyltransferase activity, transferring groups other than amino-acyl groups"/>
    <property type="evidence" value="ECO:0007669"/>
    <property type="project" value="InterPro"/>
</dbReference>
<dbReference type="AlphaFoldDB" id="A0A1Z4EG07"/>
<evidence type="ECO:0000313" key="1">
    <source>
        <dbReference type="EMBL" id="BAX91904.1"/>
    </source>
</evidence>
<dbReference type="InterPro" id="IPR000182">
    <property type="entry name" value="GNAT_dom"/>
</dbReference>
<dbReference type="Proteomes" id="UP000217736">
    <property type="component" value="Chromosome"/>
</dbReference>